<dbReference type="EMBL" id="FRBT01000009">
    <property type="protein sequence ID" value="SHM74691.1"/>
    <property type="molecule type" value="Genomic_DNA"/>
</dbReference>
<reference evidence="2" key="1">
    <citation type="submission" date="2016-11" db="EMBL/GenBank/DDBJ databases">
        <authorList>
            <person name="Varghese N."/>
            <person name="Submissions S."/>
        </authorList>
    </citation>
    <scope>NUCLEOTIDE SEQUENCE [LARGE SCALE GENOMIC DNA]</scope>
    <source>
        <strain evidence="2">DSM 24724</strain>
    </source>
</reference>
<dbReference type="Proteomes" id="UP000184028">
    <property type="component" value="Unassembled WGS sequence"/>
</dbReference>
<sequence>MIISDYIIFTLEFYSDILYTKSLKFKNTYLSQNNLIY</sequence>
<evidence type="ECO:0000313" key="1">
    <source>
        <dbReference type="EMBL" id="SHM74691.1"/>
    </source>
</evidence>
<protein>
    <submittedName>
        <fullName evidence="1">Uncharacterized protein</fullName>
    </submittedName>
</protein>
<organism evidence="1 2">
    <name type="scientific">Flavobacterium chilense</name>
    <dbReference type="NCBI Taxonomy" id="946677"/>
    <lineage>
        <taxon>Bacteria</taxon>
        <taxon>Pseudomonadati</taxon>
        <taxon>Bacteroidota</taxon>
        <taxon>Flavobacteriia</taxon>
        <taxon>Flavobacteriales</taxon>
        <taxon>Flavobacteriaceae</taxon>
        <taxon>Flavobacterium</taxon>
    </lineage>
</organism>
<proteinExistence type="predicted"/>
<dbReference type="AlphaFoldDB" id="A0A1M7L9F4"/>
<dbReference type="STRING" id="946677.SAMN05444484_10913"/>
<name>A0A1M7L9F4_9FLAO</name>
<gene>
    <name evidence="1" type="ORF">SAMN05444484_10913</name>
</gene>
<accession>A0A1M7L9F4</accession>
<keyword evidence="2" id="KW-1185">Reference proteome</keyword>
<evidence type="ECO:0000313" key="2">
    <source>
        <dbReference type="Proteomes" id="UP000184028"/>
    </source>
</evidence>